<proteinExistence type="inferred from homology"/>
<evidence type="ECO:0000313" key="8">
    <source>
        <dbReference type="EMBL" id="KAL0803338.1"/>
    </source>
</evidence>
<dbReference type="AlphaFoldDB" id="A0ABD0S3D1"/>
<feature type="transmembrane region" description="Helical" evidence="7">
    <location>
        <begin position="54"/>
        <end position="77"/>
    </location>
</feature>
<evidence type="ECO:0000256" key="1">
    <source>
        <dbReference type="ARBA" id="ARBA00004141"/>
    </source>
</evidence>
<dbReference type="Gene3D" id="1.10.1450.10">
    <property type="entry name" value="Tetraspanin"/>
    <property type="match status" value="1"/>
</dbReference>
<keyword evidence="5 7" id="KW-0472">Membrane</keyword>
<comment type="caution">
    <text evidence="8">The sequence shown here is derived from an EMBL/GenBank/DDBJ whole genome shotgun (WGS) entry which is preliminary data.</text>
</comment>
<dbReference type="Pfam" id="PF00335">
    <property type="entry name" value="Tetraspanin"/>
    <property type="match status" value="1"/>
</dbReference>
<feature type="disulfide bond" evidence="6">
    <location>
        <begin position="150"/>
        <end position="169"/>
    </location>
</feature>
<dbReference type="InterPro" id="IPR000301">
    <property type="entry name" value="Tetraspanin_animals"/>
</dbReference>
<dbReference type="SUPFAM" id="SSF48652">
    <property type="entry name" value="Tetraspanin"/>
    <property type="match status" value="1"/>
</dbReference>
<sequence length="259" mass="28966">MAKSCAYVTNAIHAILGLALTCAALWLFVEVKQITDLRNSNHYLLDYNLYWPQAIPWFFIFVGFLVMSISFCGVFGASKASKGLVFTHIIFVSISIFAAITAAIVALVFVDNKVASDFIKDTIWDVYFQSKTNPDVAQAFGSIEKRMQCCGADGPRDYVNWKDNFPQSCCDVFYHGFLEPYAIDCDITNKMANERHGCTEVATQYSSIAVKVLSAVSILIAVVGIISLLTSIQLSKKLRRRPRRVENVQVEFESQKVLL</sequence>
<dbReference type="PIRSF" id="PIRSF002419">
    <property type="entry name" value="Tetraspanin"/>
    <property type="match status" value="1"/>
</dbReference>
<protein>
    <recommendedName>
        <fullName evidence="7">Tetraspanin</fullName>
    </recommendedName>
</protein>
<evidence type="ECO:0000256" key="5">
    <source>
        <dbReference type="ARBA" id="ARBA00023136"/>
    </source>
</evidence>
<evidence type="ECO:0000256" key="2">
    <source>
        <dbReference type="ARBA" id="ARBA00006840"/>
    </source>
</evidence>
<dbReference type="PRINTS" id="PR00259">
    <property type="entry name" value="TMFOUR"/>
</dbReference>
<comment type="subcellular location">
    <subcellularLocation>
        <location evidence="1 7">Membrane</location>
        <topology evidence="1 7">Multi-pass membrane protein</topology>
    </subcellularLocation>
</comment>
<dbReference type="Proteomes" id="UP001549921">
    <property type="component" value="Unassembled WGS sequence"/>
</dbReference>
<comment type="similarity">
    <text evidence="2 7">Belongs to the tetraspanin (TM4SF) family.</text>
</comment>
<reference evidence="8 9" key="1">
    <citation type="submission" date="2024-06" db="EMBL/GenBank/DDBJ databases">
        <title>A chromosome-level genome assembly of beet webworm, Loxostege sticticalis.</title>
        <authorList>
            <person name="Zhang Y."/>
        </authorList>
    </citation>
    <scope>NUCLEOTIDE SEQUENCE [LARGE SCALE GENOMIC DNA]</scope>
    <source>
        <strain evidence="8">AQ028</strain>
        <tissue evidence="8">Male pupae</tissue>
    </source>
</reference>
<evidence type="ECO:0000256" key="6">
    <source>
        <dbReference type="PIRSR" id="PIRSR002419-1"/>
    </source>
</evidence>
<keyword evidence="6" id="KW-1015">Disulfide bond</keyword>
<keyword evidence="4 7" id="KW-1133">Transmembrane helix</keyword>
<evidence type="ECO:0000256" key="4">
    <source>
        <dbReference type="ARBA" id="ARBA00022989"/>
    </source>
</evidence>
<evidence type="ECO:0000256" key="3">
    <source>
        <dbReference type="ARBA" id="ARBA00022692"/>
    </source>
</evidence>
<name>A0ABD0S3D1_LOXSC</name>
<feature type="transmembrane region" description="Helical" evidence="7">
    <location>
        <begin position="212"/>
        <end position="234"/>
    </location>
</feature>
<evidence type="ECO:0000256" key="7">
    <source>
        <dbReference type="RuleBase" id="RU361218"/>
    </source>
</evidence>
<dbReference type="GO" id="GO:0016020">
    <property type="term" value="C:membrane"/>
    <property type="evidence" value="ECO:0007669"/>
    <property type="project" value="UniProtKB-SubCell"/>
</dbReference>
<dbReference type="InterPro" id="IPR018499">
    <property type="entry name" value="Tetraspanin/Peripherin"/>
</dbReference>
<dbReference type="CDD" id="cd03127">
    <property type="entry name" value="tetraspanin_LEL"/>
    <property type="match status" value="1"/>
</dbReference>
<dbReference type="EMBL" id="JBEDNZ010000041">
    <property type="protein sequence ID" value="KAL0803338.1"/>
    <property type="molecule type" value="Genomic_DNA"/>
</dbReference>
<accession>A0ABD0S3D1</accession>
<keyword evidence="3 7" id="KW-0812">Transmembrane</keyword>
<evidence type="ECO:0000313" key="9">
    <source>
        <dbReference type="Proteomes" id="UP001549921"/>
    </source>
</evidence>
<dbReference type="InterPro" id="IPR008952">
    <property type="entry name" value="Tetraspanin_EC2_sf"/>
</dbReference>
<feature type="transmembrane region" description="Helical" evidence="7">
    <location>
        <begin position="89"/>
        <end position="110"/>
    </location>
</feature>
<organism evidence="8 9">
    <name type="scientific">Loxostege sticticalis</name>
    <name type="common">Beet webworm moth</name>
    <dbReference type="NCBI Taxonomy" id="481309"/>
    <lineage>
        <taxon>Eukaryota</taxon>
        <taxon>Metazoa</taxon>
        <taxon>Ecdysozoa</taxon>
        <taxon>Arthropoda</taxon>
        <taxon>Hexapoda</taxon>
        <taxon>Insecta</taxon>
        <taxon>Pterygota</taxon>
        <taxon>Neoptera</taxon>
        <taxon>Endopterygota</taxon>
        <taxon>Lepidoptera</taxon>
        <taxon>Glossata</taxon>
        <taxon>Ditrysia</taxon>
        <taxon>Pyraloidea</taxon>
        <taxon>Crambidae</taxon>
        <taxon>Pyraustinae</taxon>
        <taxon>Loxostege</taxon>
    </lineage>
</organism>
<gene>
    <name evidence="8" type="ORF">ABMA28_017192</name>
</gene>
<feature type="transmembrane region" description="Helical" evidence="7">
    <location>
        <begin position="7"/>
        <end position="29"/>
    </location>
</feature>
<dbReference type="PANTHER" id="PTHR19282">
    <property type="entry name" value="TETRASPANIN"/>
    <property type="match status" value="1"/>
</dbReference>